<evidence type="ECO:0000256" key="3">
    <source>
        <dbReference type="ARBA" id="ARBA00013080"/>
    </source>
</evidence>
<dbReference type="PANTHER" id="PTHR31689:SF0">
    <property type="entry name" value="DIAMINOPIMELATE EPIMERASE"/>
    <property type="match status" value="1"/>
</dbReference>
<sequence length="236" mass="25204">MNGAGNDFVVVDNRDAHVSLAPEQIVQLCHRQRGIGADGLILLRKTDGETDWAWDFYNADGSDAGMCGNGARCFARYIQLKTESGSEVSFQSACGIIRARIDGESVTINLTDPQGLAMNEMISTSVGDQSVHSLNTGVSHAVLIVDNADQAMVENLGSEIRHHDHFAPAGTNVNFVQILAPNNIHVRTFERGVGETLACGTGVAASGMIAAHLNDWPSPVEVDVLGGDKLSVSFEW</sequence>
<evidence type="ECO:0000256" key="1">
    <source>
        <dbReference type="ARBA" id="ARBA00005196"/>
    </source>
</evidence>
<evidence type="ECO:0000256" key="7">
    <source>
        <dbReference type="ARBA" id="ARBA00051712"/>
    </source>
</evidence>
<keyword evidence="4" id="KW-0028">Amino-acid biosynthesis</keyword>
<dbReference type="InterPro" id="IPR001653">
    <property type="entry name" value="DAP_epimerase_DapF"/>
</dbReference>
<keyword evidence="6" id="KW-0413">Isomerase</keyword>
<dbReference type="PROSITE" id="PS01326">
    <property type="entry name" value="DAP_EPIMERASE"/>
    <property type="match status" value="1"/>
</dbReference>
<dbReference type="PANTHER" id="PTHR31689">
    <property type="entry name" value="DIAMINOPIMELATE EPIMERASE, CHLOROPLASTIC"/>
    <property type="match status" value="1"/>
</dbReference>
<evidence type="ECO:0000256" key="4">
    <source>
        <dbReference type="ARBA" id="ARBA00022605"/>
    </source>
</evidence>
<dbReference type="GO" id="GO:0005829">
    <property type="term" value="C:cytosol"/>
    <property type="evidence" value="ECO:0007669"/>
    <property type="project" value="TreeGrafter"/>
</dbReference>
<dbReference type="GO" id="GO:0009089">
    <property type="term" value="P:lysine biosynthetic process via diaminopimelate"/>
    <property type="evidence" value="ECO:0007669"/>
    <property type="project" value="UniProtKB-UniPathway"/>
</dbReference>
<evidence type="ECO:0000256" key="5">
    <source>
        <dbReference type="ARBA" id="ARBA00023154"/>
    </source>
</evidence>
<comment type="pathway">
    <text evidence="1">Amino-acid biosynthesis; L-lysine biosynthesis via DAP pathway; DL-2,6-diaminopimelate from LL-2,6-diaminopimelate: step 1/1.</text>
</comment>
<protein>
    <recommendedName>
        <fullName evidence="3">diaminopimelate epimerase</fullName>
        <ecNumber evidence="3">5.1.1.7</ecNumber>
    </recommendedName>
</protein>
<keyword evidence="5" id="KW-0457">Lysine biosynthesis</keyword>
<dbReference type="EC" id="5.1.1.7" evidence="3"/>
<reference evidence="8" key="1">
    <citation type="submission" date="2018-05" db="EMBL/GenBank/DDBJ databases">
        <authorList>
            <person name="Lanie J.A."/>
            <person name="Ng W.-L."/>
            <person name="Kazmierczak K.M."/>
            <person name="Andrzejewski T.M."/>
            <person name="Davidsen T.M."/>
            <person name="Wayne K.J."/>
            <person name="Tettelin H."/>
            <person name="Glass J.I."/>
            <person name="Rusch D."/>
            <person name="Podicherti R."/>
            <person name="Tsui H.-C.T."/>
            <person name="Winkler M.E."/>
        </authorList>
    </citation>
    <scope>NUCLEOTIDE SEQUENCE</scope>
</reference>
<dbReference type="NCBIfam" id="TIGR00652">
    <property type="entry name" value="DapF"/>
    <property type="match status" value="1"/>
</dbReference>
<organism evidence="8">
    <name type="scientific">marine metagenome</name>
    <dbReference type="NCBI Taxonomy" id="408172"/>
    <lineage>
        <taxon>unclassified sequences</taxon>
        <taxon>metagenomes</taxon>
        <taxon>ecological metagenomes</taxon>
    </lineage>
</organism>
<feature type="non-terminal residue" evidence="8">
    <location>
        <position position="236"/>
    </location>
</feature>
<dbReference type="AlphaFoldDB" id="A0A382HQF2"/>
<comment type="similarity">
    <text evidence="2">Belongs to the diaminopimelate epimerase family.</text>
</comment>
<dbReference type="Gene3D" id="3.10.310.10">
    <property type="entry name" value="Diaminopimelate Epimerase, Chain A, domain 1"/>
    <property type="match status" value="2"/>
</dbReference>
<evidence type="ECO:0000256" key="2">
    <source>
        <dbReference type="ARBA" id="ARBA00010219"/>
    </source>
</evidence>
<proteinExistence type="inferred from homology"/>
<dbReference type="SUPFAM" id="SSF54506">
    <property type="entry name" value="Diaminopimelate epimerase-like"/>
    <property type="match status" value="2"/>
</dbReference>
<dbReference type="Pfam" id="PF01678">
    <property type="entry name" value="DAP_epimerase"/>
    <property type="match status" value="2"/>
</dbReference>
<dbReference type="GO" id="GO:0008837">
    <property type="term" value="F:diaminopimelate epimerase activity"/>
    <property type="evidence" value="ECO:0007669"/>
    <property type="project" value="UniProtKB-EC"/>
</dbReference>
<evidence type="ECO:0000313" key="8">
    <source>
        <dbReference type="EMBL" id="SVB89187.1"/>
    </source>
</evidence>
<name>A0A382HQF2_9ZZZZ</name>
<dbReference type="EMBL" id="UINC01062501">
    <property type="protein sequence ID" value="SVB89187.1"/>
    <property type="molecule type" value="Genomic_DNA"/>
</dbReference>
<dbReference type="HAMAP" id="MF_00197">
    <property type="entry name" value="DAP_epimerase"/>
    <property type="match status" value="1"/>
</dbReference>
<comment type="catalytic activity">
    <reaction evidence="7">
        <text>(2S,6S)-2,6-diaminopimelate = meso-2,6-diaminopimelate</text>
        <dbReference type="Rhea" id="RHEA:15393"/>
        <dbReference type="ChEBI" id="CHEBI:57609"/>
        <dbReference type="ChEBI" id="CHEBI:57791"/>
        <dbReference type="EC" id="5.1.1.7"/>
    </reaction>
</comment>
<evidence type="ECO:0000256" key="6">
    <source>
        <dbReference type="ARBA" id="ARBA00023235"/>
    </source>
</evidence>
<gene>
    <name evidence="8" type="ORF">METZ01_LOCUS242041</name>
</gene>
<dbReference type="UniPathway" id="UPA00034">
    <property type="reaction ID" value="UER00025"/>
</dbReference>
<accession>A0A382HQF2</accession>
<dbReference type="InterPro" id="IPR018510">
    <property type="entry name" value="DAP_epimerase_AS"/>
</dbReference>